<comment type="catalytic activity">
    <reaction evidence="1">
        <text>ATP + protein L-histidine = ADP + protein N-phospho-L-histidine.</text>
        <dbReference type="EC" id="2.7.13.3"/>
    </reaction>
</comment>
<feature type="coiled-coil region" evidence="11">
    <location>
        <begin position="403"/>
        <end position="437"/>
    </location>
</feature>
<dbReference type="GO" id="GO:0000155">
    <property type="term" value="F:phosphorelay sensor kinase activity"/>
    <property type="evidence" value="ECO:0007669"/>
    <property type="project" value="InterPro"/>
</dbReference>
<dbReference type="SMART" id="SM00304">
    <property type="entry name" value="HAMP"/>
    <property type="match status" value="1"/>
</dbReference>
<keyword evidence="6" id="KW-0808">Transferase</keyword>
<accession>A0A0K6IN22</accession>
<keyword evidence="8 15" id="KW-0418">Kinase</keyword>
<dbReference type="Gene3D" id="6.10.340.10">
    <property type="match status" value="1"/>
</dbReference>
<dbReference type="Pfam" id="PF00512">
    <property type="entry name" value="HisKA"/>
    <property type="match status" value="1"/>
</dbReference>
<dbReference type="Pfam" id="PF17202">
    <property type="entry name" value="sCache_3_3"/>
    <property type="match status" value="1"/>
</dbReference>
<evidence type="ECO:0000256" key="12">
    <source>
        <dbReference type="SAM" id="Phobius"/>
    </source>
</evidence>
<evidence type="ECO:0000256" key="6">
    <source>
        <dbReference type="ARBA" id="ARBA00022679"/>
    </source>
</evidence>
<reference evidence="16" key="1">
    <citation type="submission" date="2015-08" db="EMBL/GenBank/DDBJ databases">
        <authorList>
            <person name="Varghese N."/>
        </authorList>
    </citation>
    <scope>NUCLEOTIDE SEQUENCE [LARGE SCALE GENOMIC DNA]</scope>
    <source>
        <strain evidence="16">JCM 18476</strain>
    </source>
</reference>
<dbReference type="SUPFAM" id="SSF158472">
    <property type="entry name" value="HAMP domain-like"/>
    <property type="match status" value="1"/>
</dbReference>
<dbReference type="PRINTS" id="PR00344">
    <property type="entry name" value="BCTRLSENSOR"/>
</dbReference>
<keyword evidence="4" id="KW-1003">Cell membrane</keyword>
<dbReference type="CDD" id="cd00082">
    <property type="entry name" value="HisKA"/>
    <property type="match status" value="1"/>
</dbReference>
<dbReference type="RefSeq" id="WP_055463450.1">
    <property type="nucleotide sequence ID" value="NZ_CYHG01000007.1"/>
</dbReference>
<keyword evidence="5" id="KW-0597">Phosphoprotein</keyword>
<feature type="transmembrane region" description="Helical" evidence="12">
    <location>
        <begin position="332"/>
        <end position="355"/>
    </location>
</feature>
<dbReference type="InterPro" id="IPR036097">
    <property type="entry name" value="HisK_dim/P_sf"/>
</dbReference>
<dbReference type="InterPro" id="IPR043056">
    <property type="entry name" value="LuxQ-periplasm_N"/>
</dbReference>
<evidence type="ECO:0000256" key="8">
    <source>
        <dbReference type="ARBA" id="ARBA00022777"/>
    </source>
</evidence>
<evidence type="ECO:0000259" key="14">
    <source>
        <dbReference type="PROSITE" id="PS50885"/>
    </source>
</evidence>
<dbReference type="InterPro" id="IPR004358">
    <property type="entry name" value="Sig_transdc_His_kin-like_C"/>
</dbReference>
<dbReference type="SUPFAM" id="SSF103190">
    <property type="entry name" value="Sensory domain-like"/>
    <property type="match status" value="1"/>
</dbReference>
<dbReference type="Pfam" id="PF02518">
    <property type="entry name" value="HATPase_c"/>
    <property type="match status" value="1"/>
</dbReference>
<keyword evidence="11" id="KW-0175">Coiled coil</keyword>
<dbReference type="InterPro" id="IPR036890">
    <property type="entry name" value="HATPase_C_sf"/>
</dbReference>
<dbReference type="STRING" id="1137284.GCA_001418205_02373"/>
<name>A0A0K6IN22_9GAMM</name>
<organism evidence="15 16">
    <name type="scientific">Marinomonas fungiae</name>
    <dbReference type="NCBI Taxonomy" id="1137284"/>
    <lineage>
        <taxon>Bacteria</taxon>
        <taxon>Pseudomonadati</taxon>
        <taxon>Pseudomonadota</taxon>
        <taxon>Gammaproteobacteria</taxon>
        <taxon>Oceanospirillales</taxon>
        <taxon>Oceanospirillaceae</taxon>
        <taxon>Marinomonas</taxon>
    </lineage>
</organism>
<evidence type="ECO:0000256" key="10">
    <source>
        <dbReference type="ARBA" id="ARBA00023136"/>
    </source>
</evidence>
<evidence type="ECO:0000256" key="1">
    <source>
        <dbReference type="ARBA" id="ARBA00000085"/>
    </source>
</evidence>
<dbReference type="SUPFAM" id="SSF55874">
    <property type="entry name" value="ATPase domain of HSP90 chaperone/DNA topoisomerase II/histidine kinase"/>
    <property type="match status" value="1"/>
</dbReference>
<protein>
    <recommendedName>
        <fullName evidence="3">histidine kinase</fullName>
        <ecNumber evidence="3">2.7.13.3</ecNumber>
    </recommendedName>
</protein>
<dbReference type="GO" id="GO:0005886">
    <property type="term" value="C:plasma membrane"/>
    <property type="evidence" value="ECO:0007669"/>
    <property type="project" value="UniProtKB-SubCell"/>
</dbReference>
<evidence type="ECO:0000313" key="15">
    <source>
        <dbReference type="EMBL" id="CUB04504.1"/>
    </source>
</evidence>
<evidence type="ECO:0000256" key="11">
    <source>
        <dbReference type="SAM" id="Coils"/>
    </source>
</evidence>
<dbReference type="SUPFAM" id="SSF47384">
    <property type="entry name" value="Homodimeric domain of signal transducing histidine kinase"/>
    <property type="match status" value="1"/>
</dbReference>
<evidence type="ECO:0000256" key="3">
    <source>
        <dbReference type="ARBA" id="ARBA00012438"/>
    </source>
</evidence>
<evidence type="ECO:0000256" key="7">
    <source>
        <dbReference type="ARBA" id="ARBA00022692"/>
    </source>
</evidence>
<dbReference type="InterPro" id="IPR003661">
    <property type="entry name" value="HisK_dim/P_dom"/>
</dbReference>
<evidence type="ECO:0000256" key="9">
    <source>
        <dbReference type="ARBA" id="ARBA00022989"/>
    </source>
</evidence>
<dbReference type="InterPro" id="IPR003660">
    <property type="entry name" value="HAMP_dom"/>
</dbReference>
<gene>
    <name evidence="15" type="ORF">Ga0061065_10777</name>
</gene>
<dbReference type="InterPro" id="IPR033463">
    <property type="entry name" value="sCache_3"/>
</dbReference>
<dbReference type="SMART" id="SM00388">
    <property type="entry name" value="HisKA"/>
    <property type="match status" value="1"/>
</dbReference>
<dbReference type="OrthoDB" id="1931120at2"/>
<dbReference type="PROSITE" id="PS50885">
    <property type="entry name" value="HAMP"/>
    <property type="match status" value="1"/>
</dbReference>
<sequence length="652" mass="72869">MNAAPSNNNRRWSRRRNSLRYRLLRLTLFPLLLILPGVIGLAYLWSQEVGYRQLLMKANTDLAVAHEAFLATQQQHLMRLSLLASDYRFRPALISASQTKPEPLSISLITLENTLARAAGVDYVRVLSLKGCELRTLTCGYPAQPLLDKSLREGALSGVQIFSHSELDSLSHQLAEQASVHLVAQPDRIEQRGMMLHLMQPVQNDQGETIALLAAGVLMNGNFQLVDSIRGTVYGPGSLPDNVVGTVTLFLDDVRISTNVPHPSTPQQRALGTQVSEQVKSQVLLQGQRWLDRAYVVQDWYISAYEPVLDVHNQRVGMLYAGFQEAPFLESFYTWLELLLWLFVGVLLCCVAITIRGARAISKPLESMTAAMDRVRDGERQPLPSQHSTDEVQQLALHFNDMLSQLDSQHNAIQQAAEQLEEKVNQRTQALSQRTAELQQHIVLLNRTREQLVEQGKLAALGELTAGIAHEINNPTAVILGYMDLLLDELGEQATPEIRQDAELIIAQVDRIRSIINDLLKLARPTTEQHTLTPIDVNDVVRKTQTLVKHELQRRQIRLTLELHATQLALADAPPLQQILINLIMNSANAIGQDGEIRIRSRDTGRGRIQLSVRDNGCGIAPDHLTRIFDPFFSTSYSGTGLGLSISHRQQQ</sequence>
<proteinExistence type="predicted"/>
<evidence type="ECO:0000256" key="4">
    <source>
        <dbReference type="ARBA" id="ARBA00022475"/>
    </source>
</evidence>
<feature type="transmembrane region" description="Helical" evidence="12">
    <location>
        <begin position="23"/>
        <end position="45"/>
    </location>
</feature>
<dbReference type="Pfam" id="PF00672">
    <property type="entry name" value="HAMP"/>
    <property type="match status" value="1"/>
</dbReference>
<evidence type="ECO:0000256" key="2">
    <source>
        <dbReference type="ARBA" id="ARBA00004651"/>
    </source>
</evidence>
<dbReference type="Gene3D" id="3.30.565.10">
    <property type="entry name" value="Histidine kinase-like ATPase, C-terminal domain"/>
    <property type="match status" value="1"/>
</dbReference>
<dbReference type="InterPro" id="IPR003594">
    <property type="entry name" value="HATPase_dom"/>
</dbReference>
<dbReference type="Gene3D" id="1.10.287.130">
    <property type="match status" value="1"/>
</dbReference>
<evidence type="ECO:0000259" key="13">
    <source>
        <dbReference type="PROSITE" id="PS50109"/>
    </source>
</evidence>
<feature type="domain" description="Histidine kinase" evidence="13">
    <location>
        <begin position="467"/>
        <end position="652"/>
    </location>
</feature>
<dbReference type="SMART" id="SM00387">
    <property type="entry name" value="HATPase_c"/>
    <property type="match status" value="1"/>
</dbReference>
<dbReference type="AlphaFoldDB" id="A0A0K6IN22"/>
<keyword evidence="7 12" id="KW-0812">Transmembrane</keyword>
<dbReference type="InterPro" id="IPR029151">
    <property type="entry name" value="Sensor-like_sf"/>
</dbReference>
<keyword evidence="9 12" id="KW-1133">Transmembrane helix</keyword>
<dbReference type="PANTHER" id="PTHR43065:SF22">
    <property type="entry name" value="HISTIDINE KINASE"/>
    <property type="match status" value="1"/>
</dbReference>
<dbReference type="Gene3D" id="3.30.450.220">
    <property type="entry name" value="LuxQ periplasmic domain, N-terminal subdomain"/>
    <property type="match status" value="1"/>
</dbReference>
<dbReference type="CDD" id="cd06225">
    <property type="entry name" value="HAMP"/>
    <property type="match status" value="1"/>
</dbReference>
<dbReference type="PROSITE" id="PS50109">
    <property type="entry name" value="HIS_KIN"/>
    <property type="match status" value="1"/>
</dbReference>
<keyword evidence="16" id="KW-1185">Reference proteome</keyword>
<evidence type="ECO:0000256" key="5">
    <source>
        <dbReference type="ARBA" id="ARBA00022553"/>
    </source>
</evidence>
<dbReference type="InterPro" id="IPR005467">
    <property type="entry name" value="His_kinase_dom"/>
</dbReference>
<dbReference type="Proteomes" id="UP000182769">
    <property type="component" value="Unassembled WGS sequence"/>
</dbReference>
<dbReference type="EMBL" id="CYHG01000007">
    <property type="protein sequence ID" value="CUB04504.1"/>
    <property type="molecule type" value="Genomic_DNA"/>
</dbReference>
<keyword evidence="10 12" id="KW-0472">Membrane</keyword>
<dbReference type="EC" id="2.7.13.3" evidence="3"/>
<comment type="subcellular location">
    <subcellularLocation>
        <location evidence="2">Cell membrane</location>
        <topology evidence="2">Multi-pass membrane protein</topology>
    </subcellularLocation>
</comment>
<dbReference type="PANTHER" id="PTHR43065">
    <property type="entry name" value="SENSOR HISTIDINE KINASE"/>
    <property type="match status" value="1"/>
</dbReference>
<feature type="domain" description="HAMP" evidence="14">
    <location>
        <begin position="359"/>
        <end position="411"/>
    </location>
</feature>
<evidence type="ECO:0000313" key="16">
    <source>
        <dbReference type="Proteomes" id="UP000182769"/>
    </source>
</evidence>